<protein>
    <recommendedName>
        <fullName evidence="3">Fimbrial assembly protein</fullName>
    </recommendedName>
</protein>
<evidence type="ECO:0000313" key="2">
    <source>
        <dbReference type="Proteomes" id="UP000662888"/>
    </source>
</evidence>
<dbReference type="EMBL" id="CP065053">
    <property type="protein sequence ID" value="QPI51291.1"/>
    <property type="molecule type" value="Genomic_DNA"/>
</dbReference>
<evidence type="ECO:0000313" key="1">
    <source>
        <dbReference type="EMBL" id="QPI51291.1"/>
    </source>
</evidence>
<keyword evidence="2" id="KW-1185">Reference proteome</keyword>
<sequence length="187" mass="19927">MALTQLNFVRGAQAPKGWRLALLAAGLLALGAAGVDWVLQARRAGALEAQLALVQPREAPRARLSEADQRAQDRQLAIIGDAVRQLNLPVTRLVKAVQAPADIHVALLGMDLNSKPEAGAHQGGASSSAAGGLKIAAEAETAGDMTNYVAYLNEQTLFTSVYLVKHELNGAAPNRPYRFQLEAQWQD</sequence>
<accession>A0AA48WFX5</accession>
<gene>
    <name evidence="1" type="ORF">IV454_07145</name>
</gene>
<reference evidence="1 2" key="1">
    <citation type="submission" date="2020-11" db="EMBL/GenBank/DDBJ databases">
        <authorList>
            <person name="Sun Q."/>
        </authorList>
    </citation>
    <scope>NUCLEOTIDE SEQUENCE [LARGE SCALE GENOMIC DNA]</scope>
    <source>
        <strain evidence="1 2">P8398</strain>
    </source>
</reference>
<proteinExistence type="predicted"/>
<name>A0AA48WFX5_9BURK</name>
<organism evidence="1 2">
    <name type="scientific">Massilia antarctica</name>
    <dbReference type="NCBI Taxonomy" id="2765360"/>
    <lineage>
        <taxon>Bacteria</taxon>
        <taxon>Pseudomonadati</taxon>
        <taxon>Pseudomonadota</taxon>
        <taxon>Betaproteobacteria</taxon>
        <taxon>Burkholderiales</taxon>
        <taxon>Oxalobacteraceae</taxon>
        <taxon>Telluria group</taxon>
        <taxon>Massilia</taxon>
    </lineage>
</organism>
<dbReference type="RefSeq" id="WP_206090898.1">
    <property type="nucleotide sequence ID" value="NZ_CP065053.1"/>
</dbReference>
<evidence type="ECO:0008006" key="3">
    <source>
        <dbReference type="Google" id="ProtNLM"/>
    </source>
</evidence>
<dbReference type="Proteomes" id="UP000662888">
    <property type="component" value="Chromosome"/>
</dbReference>